<keyword evidence="2" id="KW-1185">Reference proteome</keyword>
<gene>
    <name evidence="1" type="ORF">HZU72_16980</name>
</gene>
<dbReference type="EMBL" id="JACCGK010000015">
    <property type="protein sequence ID" value="NYT74107.1"/>
    <property type="molecule type" value="Genomic_DNA"/>
</dbReference>
<dbReference type="AlphaFoldDB" id="A0A7Z0SMV5"/>
<name>A0A7Z0SMV5_9GAMM</name>
<accession>A0A7Z0SMV5</accession>
<comment type="caution">
    <text evidence="1">The sequence shown here is derived from an EMBL/GenBank/DDBJ whole genome shotgun (WGS) entry which is preliminary data.</text>
</comment>
<dbReference type="Proteomes" id="UP000520876">
    <property type="component" value="Unassembled WGS sequence"/>
</dbReference>
<evidence type="ECO:0000313" key="2">
    <source>
        <dbReference type="Proteomes" id="UP000520876"/>
    </source>
</evidence>
<evidence type="ECO:0000313" key="1">
    <source>
        <dbReference type="EMBL" id="NYT74107.1"/>
    </source>
</evidence>
<proteinExistence type="predicted"/>
<protein>
    <submittedName>
        <fullName evidence="1">Uncharacterized protein</fullName>
    </submittedName>
</protein>
<organism evidence="1 2">
    <name type="scientific">Vreelandella sedimenti</name>
    <dbReference type="NCBI Taxonomy" id="2729618"/>
    <lineage>
        <taxon>Bacteria</taxon>
        <taxon>Pseudomonadati</taxon>
        <taxon>Pseudomonadota</taxon>
        <taxon>Gammaproteobacteria</taxon>
        <taxon>Oceanospirillales</taxon>
        <taxon>Halomonadaceae</taxon>
        <taxon>Vreelandella</taxon>
    </lineage>
</organism>
<sequence length="156" mass="18270">MLMDNFTALFFLPQDQINLVHSHETSEMNRYRWLALRYLPFDTPMSRLMTIIGQECVHRLLNLQEVASRMELGACIDVRSLPVTSYFDNNYQHFFVVDARMARQVLIGAVEAAKSTCTFISWLLETNATPELHQPLFIFSIQKNNEHRILQDYLDQ</sequence>
<reference evidence="1 2" key="1">
    <citation type="submission" date="2020-07" db="EMBL/GenBank/DDBJ databases">
        <title>Halomonas sp. QX-2 draft genome sequence.</title>
        <authorList>
            <person name="Qiu X."/>
        </authorList>
    </citation>
    <scope>NUCLEOTIDE SEQUENCE [LARGE SCALE GENOMIC DNA]</scope>
    <source>
        <strain evidence="1 2">QX-2</strain>
    </source>
</reference>